<reference evidence="4 5" key="1">
    <citation type="submission" date="2019-01" db="EMBL/GenBank/DDBJ databases">
        <title>Flavobacterium sp. nov. isolated from arctic soil.</title>
        <authorList>
            <person name="Kim D.-U."/>
        </authorList>
    </citation>
    <scope>NUCLEOTIDE SEQUENCE [LARGE SCALE GENOMIC DNA]</scope>
    <source>
        <strain evidence="4 5">Kopri-42</strain>
    </source>
</reference>
<dbReference type="Pfam" id="PF00440">
    <property type="entry name" value="TetR_N"/>
    <property type="match status" value="1"/>
</dbReference>
<dbReference type="SUPFAM" id="SSF46689">
    <property type="entry name" value="Homeodomain-like"/>
    <property type="match status" value="1"/>
</dbReference>
<dbReference type="RefSeq" id="WP_113664523.1">
    <property type="nucleotide sequence ID" value="NZ_QNVY02000001.1"/>
</dbReference>
<gene>
    <name evidence="4" type="ORF">DR871_005325</name>
</gene>
<dbReference type="InterPro" id="IPR009057">
    <property type="entry name" value="Homeodomain-like_sf"/>
</dbReference>
<keyword evidence="1 2" id="KW-0238">DNA-binding</keyword>
<dbReference type="InterPro" id="IPR050624">
    <property type="entry name" value="HTH-type_Tx_Regulator"/>
</dbReference>
<proteinExistence type="predicted"/>
<sequence>MKEKIINKAKDMFLRLGFKSITMDDIAGEMCISKKTIYKYFANKELLIQESTQVLHKEVHEIITEIISRDYNAIEENFQIRKMFADMFKSTDTSPIYQLKKHYPEVYEKALEYQVQECESCFTQNIEKGIAQGLYRKEINIDVYVKLYYALIFTINENTRSEREAAALEMEALEYHTRAMATEKGIAELEKNLLNPIT</sequence>
<dbReference type="Proteomes" id="UP000253235">
    <property type="component" value="Unassembled WGS sequence"/>
</dbReference>
<dbReference type="PRINTS" id="PR00455">
    <property type="entry name" value="HTHTETR"/>
</dbReference>
<evidence type="ECO:0000313" key="5">
    <source>
        <dbReference type="Proteomes" id="UP000253235"/>
    </source>
</evidence>
<dbReference type="OrthoDB" id="881297at2"/>
<dbReference type="AlphaFoldDB" id="A0A482TL22"/>
<organism evidence="4 5">
    <name type="scientific">Flavobacterium petrolei</name>
    <dbReference type="NCBI Taxonomy" id="2259594"/>
    <lineage>
        <taxon>Bacteria</taxon>
        <taxon>Pseudomonadati</taxon>
        <taxon>Bacteroidota</taxon>
        <taxon>Flavobacteriia</taxon>
        <taxon>Flavobacteriales</taxon>
        <taxon>Flavobacteriaceae</taxon>
        <taxon>Flavobacterium</taxon>
    </lineage>
</organism>
<evidence type="ECO:0000256" key="1">
    <source>
        <dbReference type="ARBA" id="ARBA00023125"/>
    </source>
</evidence>
<dbReference type="InterPro" id="IPR001647">
    <property type="entry name" value="HTH_TetR"/>
</dbReference>
<name>A0A482TL22_9FLAO</name>
<accession>A0A482TL22</accession>
<feature type="domain" description="HTH tetR-type" evidence="3">
    <location>
        <begin position="1"/>
        <end position="59"/>
    </location>
</feature>
<protein>
    <submittedName>
        <fullName evidence="4">TetR/AcrR family transcriptional regulator</fullName>
    </submittedName>
</protein>
<dbReference type="PROSITE" id="PS50977">
    <property type="entry name" value="HTH_TETR_2"/>
    <property type="match status" value="1"/>
</dbReference>
<dbReference type="Gene3D" id="1.10.357.10">
    <property type="entry name" value="Tetracycline Repressor, domain 2"/>
    <property type="match status" value="1"/>
</dbReference>
<evidence type="ECO:0000256" key="2">
    <source>
        <dbReference type="PROSITE-ProRule" id="PRU00335"/>
    </source>
</evidence>
<keyword evidence="5" id="KW-1185">Reference proteome</keyword>
<dbReference type="PANTHER" id="PTHR43479">
    <property type="entry name" value="ACREF/ENVCD OPERON REPRESSOR-RELATED"/>
    <property type="match status" value="1"/>
</dbReference>
<dbReference type="GO" id="GO:0003677">
    <property type="term" value="F:DNA binding"/>
    <property type="evidence" value="ECO:0007669"/>
    <property type="project" value="UniProtKB-UniRule"/>
</dbReference>
<evidence type="ECO:0000259" key="3">
    <source>
        <dbReference type="PROSITE" id="PS50977"/>
    </source>
</evidence>
<comment type="caution">
    <text evidence="4">The sequence shown here is derived from an EMBL/GenBank/DDBJ whole genome shotgun (WGS) entry which is preliminary data.</text>
</comment>
<feature type="DNA-binding region" description="H-T-H motif" evidence="2">
    <location>
        <begin position="22"/>
        <end position="41"/>
    </location>
</feature>
<dbReference type="PANTHER" id="PTHR43479:SF11">
    <property type="entry name" value="ACREF_ENVCD OPERON REPRESSOR-RELATED"/>
    <property type="match status" value="1"/>
</dbReference>
<evidence type="ECO:0000313" key="4">
    <source>
        <dbReference type="EMBL" id="RYJ53475.1"/>
    </source>
</evidence>
<dbReference type="EMBL" id="QNVY02000001">
    <property type="protein sequence ID" value="RYJ53475.1"/>
    <property type="molecule type" value="Genomic_DNA"/>
</dbReference>